<name>A0AAW9RM60_9GAMM</name>
<sequence length="118" mass="13768">MIKTVNLLKRKRGMSMEEFIEHYESTHRRIGEKYLKGHACHYIRRYLFPVPDPATGESYEAEYDVLLEIWYPNEAAYQNAMAAINAPEAAAEISADEANLFDRSSMRSFHVREFESDM</sequence>
<organism evidence="2 3">
    <name type="scientific">Elongatibacter sediminis</name>
    <dbReference type="NCBI Taxonomy" id="3119006"/>
    <lineage>
        <taxon>Bacteria</taxon>
        <taxon>Pseudomonadati</taxon>
        <taxon>Pseudomonadota</taxon>
        <taxon>Gammaproteobacteria</taxon>
        <taxon>Chromatiales</taxon>
        <taxon>Wenzhouxiangellaceae</taxon>
        <taxon>Elongatibacter</taxon>
    </lineage>
</organism>
<dbReference type="AlphaFoldDB" id="A0AAW9RM60"/>
<dbReference type="SUPFAM" id="SSF54909">
    <property type="entry name" value="Dimeric alpha+beta barrel"/>
    <property type="match status" value="1"/>
</dbReference>
<dbReference type="EMBL" id="JAZHOG010000008">
    <property type="protein sequence ID" value="MEJ8568611.1"/>
    <property type="molecule type" value="Genomic_DNA"/>
</dbReference>
<evidence type="ECO:0000313" key="3">
    <source>
        <dbReference type="Proteomes" id="UP001359886"/>
    </source>
</evidence>
<dbReference type="Proteomes" id="UP001359886">
    <property type="component" value="Unassembled WGS sequence"/>
</dbReference>
<protein>
    <submittedName>
        <fullName evidence="2">EthD domain-containing protein</fullName>
    </submittedName>
</protein>
<proteinExistence type="predicted"/>
<gene>
    <name evidence="2" type="ORF">V3330_13345</name>
</gene>
<comment type="caution">
    <text evidence="2">The sequence shown here is derived from an EMBL/GenBank/DDBJ whole genome shotgun (WGS) entry which is preliminary data.</text>
</comment>
<evidence type="ECO:0000259" key="1">
    <source>
        <dbReference type="Pfam" id="PF07110"/>
    </source>
</evidence>
<accession>A0AAW9RM60</accession>
<evidence type="ECO:0000313" key="2">
    <source>
        <dbReference type="EMBL" id="MEJ8568611.1"/>
    </source>
</evidence>
<dbReference type="RefSeq" id="WP_354695931.1">
    <property type="nucleotide sequence ID" value="NZ_JAZHOG010000008.1"/>
</dbReference>
<keyword evidence="3" id="KW-1185">Reference proteome</keyword>
<reference evidence="2 3" key="1">
    <citation type="submission" date="2024-02" db="EMBL/GenBank/DDBJ databases">
        <title>A novel Wenzhouxiangellaceae bacterium, isolated from coastal sediments.</title>
        <authorList>
            <person name="Du Z.-J."/>
            <person name="Ye Y.-Q."/>
            <person name="Zhang X.-Y."/>
        </authorList>
    </citation>
    <scope>NUCLEOTIDE SEQUENCE [LARGE SCALE GENOMIC DNA]</scope>
    <source>
        <strain evidence="2 3">CH-27</strain>
    </source>
</reference>
<dbReference type="InterPro" id="IPR009799">
    <property type="entry name" value="EthD_dom"/>
</dbReference>
<dbReference type="GO" id="GO:0016491">
    <property type="term" value="F:oxidoreductase activity"/>
    <property type="evidence" value="ECO:0007669"/>
    <property type="project" value="InterPro"/>
</dbReference>
<dbReference type="Pfam" id="PF07110">
    <property type="entry name" value="EthD"/>
    <property type="match status" value="1"/>
</dbReference>
<dbReference type="InterPro" id="IPR011008">
    <property type="entry name" value="Dimeric_a/b-barrel"/>
</dbReference>
<dbReference type="Gene3D" id="3.30.70.100">
    <property type="match status" value="1"/>
</dbReference>
<feature type="domain" description="EthD" evidence="1">
    <location>
        <begin position="11"/>
        <end position="104"/>
    </location>
</feature>